<dbReference type="PROSITE" id="PS50110">
    <property type="entry name" value="RESPONSE_REGULATORY"/>
    <property type="match status" value="1"/>
</dbReference>
<feature type="region of interest" description="Disordered" evidence="7">
    <location>
        <begin position="499"/>
        <end position="518"/>
    </location>
</feature>
<evidence type="ECO:0000259" key="8">
    <source>
        <dbReference type="PROSITE" id="PS50109"/>
    </source>
</evidence>
<feature type="region of interest" description="Disordered" evidence="7">
    <location>
        <begin position="1107"/>
        <end position="1134"/>
    </location>
</feature>
<dbReference type="InterPro" id="IPR004358">
    <property type="entry name" value="Sig_transdc_His_kin-like_C"/>
</dbReference>
<evidence type="ECO:0000256" key="6">
    <source>
        <dbReference type="PROSITE-ProRule" id="PRU00169"/>
    </source>
</evidence>
<dbReference type="Gene3D" id="3.30.450.40">
    <property type="match status" value="1"/>
</dbReference>
<keyword evidence="4" id="KW-0808">Transferase</keyword>
<feature type="region of interest" description="Disordered" evidence="7">
    <location>
        <begin position="381"/>
        <end position="423"/>
    </location>
</feature>
<dbReference type="SMART" id="SM00387">
    <property type="entry name" value="HATPase_c"/>
    <property type="match status" value="1"/>
</dbReference>
<dbReference type="SUPFAM" id="SSF55874">
    <property type="entry name" value="ATPase domain of HSP90 chaperone/DNA topoisomerase II/histidine kinase"/>
    <property type="match status" value="1"/>
</dbReference>
<feature type="compositionally biased region" description="Polar residues" evidence="7">
    <location>
        <begin position="499"/>
        <end position="514"/>
    </location>
</feature>
<dbReference type="Pfam" id="PF00512">
    <property type="entry name" value="HisKA"/>
    <property type="match status" value="1"/>
</dbReference>
<dbReference type="Gene3D" id="3.30.565.10">
    <property type="entry name" value="Histidine kinase-like ATPase, C-terminal domain"/>
    <property type="match status" value="1"/>
</dbReference>
<dbReference type="EC" id="2.7.13.3" evidence="2"/>
<protein>
    <recommendedName>
        <fullName evidence="2">histidine kinase</fullName>
        <ecNumber evidence="2">2.7.13.3</ecNumber>
    </recommendedName>
</protein>
<feature type="domain" description="Response regulatory" evidence="9">
    <location>
        <begin position="1143"/>
        <end position="1264"/>
    </location>
</feature>
<comment type="catalytic activity">
    <reaction evidence="1">
        <text>ATP + protein L-histidine = ADP + protein N-phospho-L-histidine.</text>
        <dbReference type="EC" id="2.7.13.3"/>
    </reaction>
</comment>
<dbReference type="SUPFAM" id="SSF47384">
    <property type="entry name" value="Homodimeric domain of signal transducing histidine kinase"/>
    <property type="match status" value="1"/>
</dbReference>
<dbReference type="InterPro" id="IPR011006">
    <property type="entry name" value="CheY-like_superfamily"/>
</dbReference>
<feature type="compositionally biased region" description="Polar residues" evidence="7">
    <location>
        <begin position="294"/>
        <end position="312"/>
    </location>
</feature>
<dbReference type="SUPFAM" id="SSF52172">
    <property type="entry name" value="CheY-like"/>
    <property type="match status" value="1"/>
</dbReference>
<feature type="compositionally biased region" description="Polar residues" evidence="7">
    <location>
        <begin position="1066"/>
        <end position="1082"/>
    </location>
</feature>
<dbReference type="InterPro" id="IPR029016">
    <property type="entry name" value="GAF-like_dom_sf"/>
</dbReference>
<feature type="region of interest" description="Disordered" evidence="7">
    <location>
        <begin position="282"/>
        <end position="342"/>
    </location>
</feature>
<evidence type="ECO:0000313" key="11">
    <source>
        <dbReference type="Proteomes" id="UP001498476"/>
    </source>
</evidence>
<feature type="domain" description="Histidine kinase" evidence="8">
    <location>
        <begin position="609"/>
        <end position="905"/>
    </location>
</feature>
<feature type="compositionally biased region" description="Basic residues" evidence="7">
    <location>
        <begin position="284"/>
        <end position="293"/>
    </location>
</feature>
<gene>
    <name evidence="10" type="ORF">QQX98_007343</name>
</gene>
<dbReference type="EMBL" id="JAZAVJ010000119">
    <property type="protein sequence ID" value="KAK7413776.1"/>
    <property type="molecule type" value="Genomic_DNA"/>
</dbReference>
<evidence type="ECO:0000256" key="3">
    <source>
        <dbReference type="ARBA" id="ARBA00022553"/>
    </source>
</evidence>
<dbReference type="PANTHER" id="PTHR43047">
    <property type="entry name" value="TWO-COMPONENT HISTIDINE PROTEIN KINASE"/>
    <property type="match status" value="1"/>
</dbReference>
<dbReference type="SMART" id="SM00388">
    <property type="entry name" value="HisKA"/>
    <property type="match status" value="1"/>
</dbReference>
<proteinExistence type="predicted"/>
<evidence type="ECO:0000256" key="4">
    <source>
        <dbReference type="ARBA" id="ARBA00022679"/>
    </source>
</evidence>
<dbReference type="InterPro" id="IPR003661">
    <property type="entry name" value="HisK_dim/P_dom"/>
</dbReference>
<evidence type="ECO:0000259" key="9">
    <source>
        <dbReference type="PROSITE" id="PS50110"/>
    </source>
</evidence>
<feature type="modified residue" description="4-aspartylphosphate" evidence="6">
    <location>
        <position position="1194"/>
    </location>
</feature>
<evidence type="ECO:0000256" key="7">
    <source>
        <dbReference type="SAM" id="MobiDB-lite"/>
    </source>
</evidence>
<dbReference type="InterPro" id="IPR003594">
    <property type="entry name" value="HATPase_dom"/>
</dbReference>
<evidence type="ECO:0000313" key="10">
    <source>
        <dbReference type="EMBL" id="KAK7413776.1"/>
    </source>
</evidence>
<dbReference type="PRINTS" id="PR00344">
    <property type="entry name" value="BCTRLSENSOR"/>
</dbReference>
<keyword evidence="3 6" id="KW-0597">Phosphoprotein</keyword>
<dbReference type="Pfam" id="PF00072">
    <property type="entry name" value="Response_reg"/>
    <property type="match status" value="1"/>
</dbReference>
<comment type="caution">
    <text evidence="10">The sequence shown here is derived from an EMBL/GenBank/DDBJ whole genome shotgun (WGS) entry which is preliminary data.</text>
</comment>
<feature type="compositionally biased region" description="Low complexity" evidence="7">
    <location>
        <begin position="393"/>
        <end position="420"/>
    </location>
</feature>
<organism evidence="10 11">
    <name type="scientific">Neonectria punicea</name>
    <dbReference type="NCBI Taxonomy" id="979145"/>
    <lineage>
        <taxon>Eukaryota</taxon>
        <taxon>Fungi</taxon>
        <taxon>Dikarya</taxon>
        <taxon>Ascomycota</taxon>
        <taxon>Pezizomycotina</taxon>
        <taxon>Sordariomycetes</taxon>
        <taxon>Hypocreomycetidae</taxon>
        <taxon>Hypocreales</taxon>
        <taxon>Nectriaceae</taxon>
        <taxon>Neonectria</taxon>
    </lineage>
</organism>
<evidence type="ECO:0000256" key="1">
    <source>
        <dbReference type="ARBA" id="ARBA00000085"/>
    </source>
</evidence>
<accession>A0ABR1GZG2</accession>
<dbReference type="PROSITE" id="PS50109">
    <property type="entry name" value="HIS_KIN"/>
    <property type="match status" value="1"/>
</dbReference>
<keyword evidence="5" id="KW-0418">Kinase</keyword>
<dbReference type="Gene3D" id="3.40.50.2300">
    <property type="match status" value="1"/>
</dbReference>
<dbReference type="CDD" id="cd17546">
    <property type="entry name" value="REC_hyHK_CKI1_RcsC-like"/>
    <property type="match status" value="1"/>
</dbReference>
<dbReference type="InterPro" id="IPR036097">
    <property type="entry name" value="HisK_dim/P_sf"/>
</dbReference>
<name>A0ABR1GZG2_9HYPO</name>
<feature type="region of interest" description="Disordered" evidence="7">
    <location>
        <begin position="1066"/>
        <end position="1085"/>
    </location>
</feature>
<dbReference type="SMART" id="SM00448">
    <property type="entry name" value="REC"/>
    <property type="match status" value="1"/>
</dbReference>
<reference evidence="10 11" key="1">
    <citation type="journal article" date="2025" name="Microbiol. Resour. Announc.">
        <title>Draft genome sequences for Neonectria magnoliae and Neonectria punicea, canker pathogens of Liriodendron tulipifera and Acer saccharum in West Virginia.</title>
        <authorList>
            <person name="Petronek H.M."/>
            <person name="Kasson M.T."/>
            <person name="Metheny A.M."/>
            <person name="Stauder C.M."/>
            <person name="Lovett B."/>
            <person name="Lynch S.C."/>
            <person name="Garnas J.R."/>
            <person name="Kasson L.R."/>
            <person name="Stajich J.E."/>
        </authorList>
    </citation>
    <scope>NUCLEOTIDE SEQUENCE [LARGE SCALE GENOMIC DNA]</scope>
    <source>
        <strain evidence="10 11">NRRL 64653</strain>
    </source>
</reference>
<sequence length="1267" mass="138447">MADRGAPFRSVTESARERETYRYSTSLLSATVLNNDGCLLPSHKLATADDTALTAFAQLGNFQTGTTRSLISLFDESYQYIIAEATPTLPLVPNLRHEDRNEDLMHCGTAIPRSHGICESTLYEPRPSPDQASKDPTELPVTIVRDLTADPKFAAKPYCQPGGSTSFYAAVPIRTIKGINIGVYCVFHSEPLDAWGDQHNQILQNVSRAIMRHLEGNRARAAHRRSERMNRGIGSFVEQKATMSGWRLGPHAAAFEHNDKLEGALNAKQQDRQDLQDLQDLHHGSRRGSKASHFRSSVSMDGQLHNDQTATSKAEPITPSPSLHSTGGCTATTTPLPAGHTSDRQNALDHIFSRAANLIRESIEVEGCLFLDAASGSFGALSSPSSLDDREPSSPYVSAYSSKSSSGSSSSSDENKGASSGQQEWASCRVLGFSTSDKSSVDGEMSSALHTGVAEKFFSALLRRYPRGKIFVFGANGELQSSDSSEEDRNGTVNGYNRLFSGNTRGLPSPQQNTPRKKNRLNPWARQKEGQVILKIFPGARSVAFVPVWDPRRNRWFAGGFVYSKTPTRIFLTETELSYLRAFGTLAMAESARHEILLDEKAKSDALSSLSHELRSPLHGIILGIELLGDTDLSVVQGDIAHTLETCGRTLSDTLDHLLDFSKINNFMATTKKQQRAAAGRGLRHGTSKTIEAGMMSLSSIVRLDRLTEEVVESVFAGFNFQQLSISQFESRSRGAHPDVTANHRLDRIQADEVLGPAKLRSGELQMTFGDVSIFLMVAPACDWAFHTQPGAIRRIIMNLFGNALKYTQQGMIKVLVTQKQPQKRSRDEERLVTITVTDTGSGIGQDFLQNDLFKPFSQENHLSPGTGLGLSLVKKMVSQLRGRVSVHSRVGLGTTASVTLPLAQVIPLHGEKSARSDDELVQLVKELSGLRICLLGFDEHNSKGDALGIHDGVNDGNRLIQAICRDWLHLEVVSVSETQNVTPDLVLLTESAMAIRNQSDILTKPPCVVVCANALVAYQRSTAPKATDRPGFIEYISQPIGPHKLAKILLLVFQRWTNLQTIRSPTETSGHTFDSTPNNTDDVPLQPAVEAPGVLKRLTLPSSAPGPLEVWEPMPSTNDESQSEAKKPRLTPPVPIASGKTEYLLVDDNPINLRILASYLKKLGQVYRTATNGQEALDAYKLNPGGCRFIFLDVSMPVMDGFTASREIRAFERNNGIESAFIVALTGLASTDAQREALGSGMDLFLTKPVHLRELNSILKAQGVVS</sequence>
<dbReference type="Proteomes" id="UP001498476">
    <property type="component" value="Unassembled WGS sequence"/>
</dbReference>
<dbReference type="PANTHER" id="PTHR43047:SF72">
    <property type="entry name" value="OSMOSENSING HISTIDINE PROTEIN KINASE SLN1"/>
    <property type="match status" value="1"/>
</dbReference>
<dbReference type="InterPro" id="IPR036890">
    <property type="entry name" value="HATPase_C_sf"/>
</dbReference>
<dbReference type="SUPFAM" id="SSF55781">
    <property type="entry name" value="GAF domain-like"/>
    <property type="match status" value="1"/>
</dbReference>
<evidence type="ECO:0000256" key="2">
    <source>
        <dbReference type="ARBA" id="ARBA00012438"/>
    </source>
</evidence>
<dbReference type="InterPro" id="IPR005467">
    <property type="entry name" value="His_kinase_dom"/>
</dbReference>
<feature type="compositionally biased region" description="Polar residues" evidence="7">
    <location>
        <begin position="320"/>
        <end position="335"/>
    </location>
</feature>
<keyword evidence="11" id="KW-1185">Reference proteome</keyword>
<dbReference type="InterPro" id="IPR001789">
    <property type="entry name" value="Sig_transdc_resp-reg_receiver"/>
</dbReference>
<dbReference type="CDD" id="cd00082">
    <property type="entry name" value="HisKA"/>
    <property type="match status" value="1"/>
</dbReference>
<evidence type="ECO:0000256" key="5">
    <source>
        <dbReference type="ARBA" id="ARBA00022777"/>
    </source>
</evidence>
<dbReference type="Gene3D" id="1.10.287.130">
    <property type="match status" value="1"/>
</dbReference>
<dbReference type="Pfam" id="PF02518">
    <property type="entry name" value="HATPase_c"/>
    <property type="match status" value="1"/>
</dbReference>